<reference evidence="9 10" key="1">
    <citation type="submission" date="2020-08" db="EMBL/GenBank/DDBJ databases">
        <title>Bridging the membrane lipid divide: bacteria of the FCB group superphylum have the potential to synthesize archaeal ether lipids.</title>
        <authorList>
            <person name="Villanueva L."/>
            <person name="Von Meijenfeldt F.A.B."/>
            <person name="Westbye A.B."/>
            <person name="Yadav S."/>
            <person name="Hopmans E.C."/>
            <person name="Dutilh B.E."/>
            <person name="Sinninghe Damste J.S."/>
        </authorList>
    </citation>
    <scope>NUCLEOTIDE SEQUENCE [LARGE SCALE GENOMIC DNA]</scope>
    <source>
        <strain evidence="9">NIOZ-UU36</strain>
    </source>
</reference>
<dbReference type="AlphaFoldDB" id="A0A8J6NKR9"/>
<dbReference type="Proteomes" id="UP000614469">
    <property type="component" value="Unassembled WGS sequence"/>
</dbReference>
<dbReference type="PROSITE" id="PS00073">
    <property type="entry name" value="ACYL_COA_DH_2"/>
    <property type="match status" value="1"/>
</dbReference>
<keyword evidence="5" id="KW-0560">Oxidoreductase</keyword>
<dbReference type="PANTHER" id="PTHR43884">
    <property type="entry name" value="ACYL-COA DEHYDROGENASE"/>
    <property type="match status" value="1"/>
</dbReference>
<dbReference type="Pfam" id="PF02770">
    <property type="entry name" value="Acyl-CoA_dh_M"/>
    <property type="match status" value="1"/>
</dbReference>
<organism evidence="9 10">
    <name type="scientific">Candidatus Desulfolinea nitratireducens</name>
    <dbReference type="NCBI Taxonomy" id="2841698"/>
    <lineage>
        <taxon>Bacteria</taxon>
        <taxon>Bacillati</taxon>
        <taxon>Chloroflexota</taxon>
        <taxon>Anaerolineae</taxon>
        <taxon>Anaerolineales</taxon>
        <taxon>Anaerolineales incertae sedis</taxon>
        <taxon>Candidatus Desulfolinea</taxon>
    </lineage>
</organism>
<keyword evidence="3 5" id="KW-0285">Flavoprotein</keyword>
<dbReference type="PANTHER" id="PTHR43884:SF12">
    <property type="entry name" value="ISOVALERYL-COA DEHYDROGENASE, MITOCHONDRIAL-RELATED"/>
    <property type="match status" value="1"/>
</dbReference>
<evidence type="ECO:0000256" key="3">
    <source>
        <dbReference type="ARBA" id="ARBA00022630"/>
    </source>
</evidence>
<keyword evidence="4 5" id="KW-0274">FAD</keyword>
<dbReference type="InterPro" id="IPR037069">
    <property type="entry name" value="AcylCoA_DH/ox_N_sf"/>
</dbReference>
<dbReference type="PIRSF" id="PIRSF016578">
    <property type="entry name" value="HsaA"/>
    <property type="match status" value="1"/>
</dbReference>
<evidence type="ECO:0000259" key="6">
    <source>
        <dbReference type="Pfam" id="PF00441"/>
    </source>
</evidence>
<dbReference type="InterPro" id="IPR009075">
    <property type="entry name" value="AcylCo_DH/oxidase_C"/>
</dbReference>
<dbReference type="InterPro" id="IPR036250">
    <property type="entry name" value="AcylCo_DH-like_C"/>
</dbReference>
<dbReference type="Pfam" id="PF00441">
    <property type="entry name" value="Acyl-CoA_dh_1"/>
    <property type="match status" value="1"/>
</dbReference>
<feature type="domain" description="Acyl-CoA oxidase/dehydrogenase middle" evidence="7">
    <location>
        <begin position="126"/>
        <end position="215"/>
    </location>
</feature>
<comment type="caution">
    <text evidence="9">The sequence shown here is derived from an EMBL/GenBank/DDBJ whole genome shotgun (WGS) entry which is preliminary data.</text>
</comment>
<dbReference type="Gene3D" id="1.20.140.10">
    <property type="entry name" value="Butyryl-CoA Dehydrogenase, subunit A, domain 3"/>
    <property type="match status" value="1"/>
</dbReference>
<evidence type="ECO:0000259" key="8">
    <source>
        <dbReference type="Pfam" id="PF02771"/>
    </source>
</evidence>
<evidence type="ECO:0000256" key="2">
    <source>
        <dbReference type="ARBA" id="ARBA00009347"/>
    </source>
</evidence>
<dbReference type="GO" id="GO:0003995">
    <property type="term" value="F:acyl-CoA dehydrogenase activity"/>
    <property type="evidence" value="ECO:0007669"/>
    <property type="project" value="InterPro"/>
</dbReference>
<dbReference type="SUPFAM" id="SSF47203">
    <property type="entry name" value="Acyl-CoA dehydrogenase C-terminal domain-like"/>
    <property type="match status" value="1"/>
</dbReference>
<dbReference type="InterPro" id="IPR046373">
    <property type="entry name" value="Acyl-CoA_Oxase/DH_mid-dom_sf"/>
</dbReference>
<evidence type="ECO:0000313" key="9">
    <source>
        <dbReference type="EMBL" id="MBC8334675.1"/>
    </source>
</evidence>
<evidence type="ECO:0000313" key="10">
    <source>
        <dbReference type="Proteomes" id="UP000614469"/>
    </source>
</evidence>
<name>A0A8J6NKR9_9CHLR</name>
<dbReference type="Pfam" id="PF02771">
    <property type="entry name" value="Acyl-CoA_dh_N"/>
    <property type="match status" value="1"/>
</dbReference>
<feature type="domain" description="Acyl-CoA dehydrogenase/oxidase C-terminal" evidence="6">
    <location>
        <begin position="229"/>
        <end position="357"/>
    </location>
</feature>
<evidence type="ECO:0000259" key="7">
    <source>
        <dbReference type="Pfam" id="PF02770"/>
    </source>
</evidence>
<evidence type="ECO:0000256" key="4">
    <source>
        <dbReference type="ARBA" id="ARBA00022827"/>
    </source>
</evidence>
<dbReference type="InterPro" id="IPR006091">
    <property type="entry name" value="Acyl-CoA_Oxase/DH_mid-dom"/>
</dbReference>
<gene>
    <name evidence="9" type="ORF">H8E29_05380</name>
</gene>
<dbReference type="InterPro" id="IPR009100">
    <property type="entry name" value="AcylCoA_DH/oxidase_NM_dom_sf"/>
</dbReference>
<protein>
    <submittedName>
        <fullName evidence="9">Acyl-CoA dehydrogenase family protein</fullName>
    </submittedName>
</protein>
<comment type="cofactor">
    <cofactor evidence="1 5">
        <name>FAD</name>
        <dbReference type="ChEBI" id="CHEBI:57692"/>
    </cofactor>
</comment>
<dbReference type="FunFam" id="1.20.140.10:FF:000004">
    <property type="entry name" value="Acyl-CoA dehydrogenase FadE25"/>
    <property type="match status" value="1"/>
</dbReference>
<proteinExistence type="inferred from homology"/>
<comment type="similarity">
    <text evidence="2 5">Belongs to the acyl-CoA dehydrogenase family.</text>
</comment>
<evidence type="ECO:0000256" key="1">
    <source>
        <dbReference type="ARBA" id="ARBA00001974"/>
    </source>
</evidence>
<dbReference type="Gene3D" id="1.10.540.10">
    <property type="entry name" value="Acyl-CoA dehydrogenase/oxidase, N-terminal domain"/>
    <property type="match status" value="1"/>
</dbReference>
<dbReference type="InterPro" id="IPR006089">
    <property type="entry name" value="Acyl-CoA_DH_CS"/>
</dbReference>
<evidence type="ECO:0000256" key="5">
    <source>
        <dbReference type="RuleBase" id="RU362125"/>
    </source>
</evidence>
<sequence>MYSFEPNEEQKMLIDAVSRYAENDLRASAEEAEEGKKFPDGLIEKGWEMGILQASIPEVYGGFGEYSSVTGVLAAEELAYGDLAGAMAVMTPNLFVLPILLAGSEEQKMEFIPPVIEMEWKAFTAALIEPSFDFDATDLKTTATVEGDDYLLSGHKTYVPYAAEAEAMIVYANVDGLTQGFIVPAESDGLVVGEERNKLMSLNALPFYDVRLNDVRVPKANRLEGDFEAALAASRVALAALAVGVAKASLDYAIEYAKEREVFGVKVAQKQAIAFMLAEMAMEIEASRMLTWEAAWKLDNDKDDAFKAAYLAATGAIDMVMMVTDRGVQVLGGHGYIREHPVERWMRNGRGFATFTGLAIV</sequence>
<dbReference type="Gene3D" id="2.40.110.10">
    <property type="entry name" value="Butyryl-CoA Dehydrogenase, subunit A, domain 2"/>
    <property type="match status" value="1"/>
</dbReference>
<feature type="domain" description="Acyl-CoA dehydrogenase/oxidase N-terminal" evidence="8">
    <location>
        <begin position="7"/>
        <end position="119"/>
    </location>
</feature>
<accession>A0A8J6NKR9</accession>
<dbReference type="GO" id="GO:0050660">
    <property type="term" value="F:flavin adenine dinucleotide binding"/>
    <property type="evidence" value="ECO:0007669"/>
    <property type="project" value="InterPro"/>
</dbReference>
<dbReference type="EMBL" id="JACNJN010000076">
    <property type="protein sequence ID" value="MBC8334675.1"/>
    <property type="molecule type" value="Genomic_DNA"/>
</dbReference>
<dbReference type="InterPro" id="IPR013786">
    <property type="entry name" value="AcylCoA_DH/ox_N"/>
</dbReference>
<dbReference type="SUPFAM" id="SSF56645">
    <property type="entry name" value="Acyl-CoA dehydrogenase NM domain-like"/>
    <property type="match status" value="1"/>
</dbReference>